<gene>
    <name evidence="6" type="ORF">ANI02nite_33400</name>
</gene>
<keyword evidence="1" id="KW-0805">Transcription regulation</keyword>
<dbReference type="GO" id="GO:0003700">
    <property type="term" value="F:DNA-binding transcription factor activity"/>
    <property type="evidence" value="ECO:0007669"/>
    <property type="project" value="TreeGrafter"/>
</dbReference>
<dbReference type="Pfam" id="PF13305">
    <property type="entry name" value="TetR_C_33"/>
    <property type="match status" value="1"/>
</dbReference>
<evidence type="ECO:0000313" key="6">
    <source>
        <dbReference type="EMBL" id="GEN61456.1"/>
    </source>
</evidence>
<evidence type="ECO:0000256" key="3">
    <source>
        <dbReference type="ARBA" id="ARBA00023163"/>
    </source>
</evidence>
<protein>
    <submittedName>
        <fullName evidence="6">TetR family transcriptional regulator</fullName>
    </submittedName>
</protein>
<dbReference type="AlphaFoldDB" id="A0A511XER9"/>
<dbReference type="SUPFAM" id="SSF46689">
    <property type="entry name" value="Homeodomain-like"/>
    <property type="match status" value="1"/>
</dbReference>
<organism evidence="6 7">
    <name type="scientific">Acetobacter nitrogenifigens DSM 23921 = NBRC 105050</name>
    <dbReference type="NCBI Taxonomy" id="1120919"/>
    <lineage>
        <taxon>Bacteria</taxon>
        <taxon>Pseudomonadati</taxon>
        <taxon>Pseudomonadota</taxon>
        <taxon>Alphaproteobacteria</taxon>
        <taxon>Acetobacterales</taxon>
        <taxon>Acetobacteraceae</taxon>
        <taxon>Acetobacter</taxon>
    </lineage>
</organism>
<accession>A0A511XER9</accession>
<dbReference type="PANTHER" id="PTHR30055:SF220">
    <property type="entry name" value="TETR-FAMILY REGULATORY PROTEIN"/>
    <property type="match status" value="1"/>
</dbReference>
<evidence type="ECO:0000256" key="2">
    <source>
        <dbReference type="ARBA" id="ARBA00023125"/>
    </source>
</evidence>
<dbReference type="RefSeq" id="WP_051292460.1">
    <property type="nucleotide sequence ID" value="NZ_AUBI01000021.1"/>
</dbReference>
<dbReference type="InterPro" id="IPR009057">
    <property type="entry name" value="Homeodomain-like_sf"/>
</dbReference>
<dbReference type="InterPro" id="IPR025996">
    <property type="entry name" value="MT1864/Rv1816-like_C"/>
</dbReference>
<reference evidence="6 7" key="1">
    <citation type="submission" date="2019-07" db="EMBL/GenBank/DDBJ databases">
        <title>Whole genome shotgun sequence of Acetobacter nitrogenifigens NBRC 105050.</title>
        <authorList>
            <person name="Hosoyama A."/>
            <person name="Uohara A."/>
            <person name="Ohji S."/>
            <person name="Ichikawa N."/>
        </authorList>
    </citation>
    <scope>NUCLEOTIDE SEQUENCE [LARGE SCALE GENOMIC DNA]</scope>
    <source>
        <strain evidence="6 7">NBRC 105050</strain>
    </source>
</reference>
<dbReference type="SUPFAM" id="SSF48498">
    <property type="entry name" value="Tetracyclin repressor-like, C-terminal domain"/>
    <property type="match status" value="1"/>
</dbReference>
<feature type="domain" description="HTH tetR-type" evidence="5">
    <location>
        <begin position="8"/>
        <end position="68"/>
    </location>
</feature>
<dbReference type="PROSITE" id="PS50977">
    <property type="entry name" value="HTH_TETR_2"/>
    <property type="match status" value="1"/>
</dbReference>
<evidence type="ECO:0000256" key="4">
    <source>
        <dbReference type="PROSITE-ProRule" id="PRU00335"/>
    </source>
</evidence>
<feature type="DNA-binding region" description="H-T-H motif" evidence="4">
    <location>
        <begin position="31"/>
        <end position="50"/>
    </location>
</feature>
<proteinExistence type="predicted"/>
<dbReference type="PANTHER" id="PTHR30055">
    <property type="entry name" value="HTH-TYPE TRANSCRIPTIONAL REGULATOR RUTR"/>
    <property type="match status" value="1"/>
</dbReference>
<comment type="caution">
    <text evidence="6">The sequence shown here is derived from an EMBL/GenBank/DDBJ whole genome shotgun (WGS) entry which is preliminary data.</text>
</comment>
<dbReference type="EMBL" id="BJYF01000038">
    <property type="protein sequence ID" value="GEN61456.1"/>
    <property type="molecule type" value="Genomic_DNA"/>
</dbReference>
<dbReference type="Proteomes" id="UP000321635">
    <property type="component" value="Unassembled WGS sequence"/>
</dbReference>
<evidence type="ECO:0000259" key="5">
    <source>
        <dbReference type="PROSITE" id="PS50977"/>
    </source>
</evidence>
<sequence>MIRPYHHGDLRKTMLFAAETILDRDGIAALTLRAAAREAEVTHTAPRHHFGDLTGLLTELAASGFVRLRDRLLTEAEKASGDSRPPIIALGRGYIAFARAHPGLLQLMLRSERLDWSSAALSQAASDAFALLTDDVSGAKRHVEDSGYSNLTLAVTRLSLVHGLATLLLDGRIEAMVKKVPGSDIDALIESVLTHLVQNDAPTP</sequence>
<dbReference type="InterPro" id="IPR001647">
    <property type="entry name" value="HTH_TetR"/>
</dbReference>
<keyword evidence="3" id="KW-0804">Transcription</keyword>
<keyword evidence="7" id="KW-1185">Reference proteome</keyword>
<evidence type="ECO:0000313" key="7">
    <source>
        <dbReference type="Proteomes" id="UP000321635"/>
    </source>
</evidence>
<dbReference type="InterPro" id="IPR050109">
    <property type="entry name" value="HTH-type_TetR-like_transc_reg"/>
</dbReference>
<evidence type="ECO:0000256" key="1">
    <source>
        <dbReference type="ARBA" id="ARBA00023015"/>
    </source>
</evidence>
<name>A0A511XER9_9PROT</name>
<keyword evidence="2 4" id="KW-0238">DNA-binding</keyword>
<dbReference type="InterPro" id="IPR036271">
    <property type="entry name" value="Tet_transcr_reg_TetR-rel_C_sf"/>
</dbReference>
<dbReference type="GO" id="GO:0000976">
    <property type="term" value="F:transcription cis-regulatory region binding"/>
    <property type="evidence" value="ECO:0007669"/>
    <property type="project" value="TreeGrafter"/>
</dbReference>
<dbReference type="Gene3D" id="1.10.357.10">
    <property type="entry name" value="Tetracycline Repressor, domain 2"/>
    <property type="match status" value="1"/>
</dbReference>